<comment type="caution">
    <text evidence="1">The sequence shown here is derived from an EMBL/GenBank/DDBJ whole genome shotgun (WGS) entry which is preliminary data.</text>
</comment>
<protein>
    <submittedName>
        <fullName evidence="1">Uncharacterized protein</fullName>
    </submittedName>
</protein>
<proteinExistence type="predicted"/>
<dbReference type="EMBL" id="WHYR01000009">
    <property type="protein sequence ID" value="MQL51618.1"/>
    <property type="molecule type" value="Genomic_DNA"/>
</dbReference>
<evidence type="ECO:0000313" key="1">
    <source>
        <dbReference type="EMBL" id="MQL51618.1"/>
    </source>
</evidence>
<name>A0A6N7IR43_9FIRM</name>
<gene>
    <name evidence="1" type="ORF">GFC01_04950</name>
</gene>
<dbReference type="AlphaFoldDB" id="A0A6N7IR43"/>
<reference evidence="1 2" key="1">
    <citation type="submission" date="2019-10" db="EMBL/GenBank/DDBJ databases">
        <title>Comparative genomics of sulfur disproportionating microorganisms.</title>
        <authorList>
            <person name="Ward L.M."/>
            <person name="Bertran E."/>
            <person name="Johnston D."/>
        </authorList>
    </citation>
    <scope>NUCLEOTIDE SEQUENCE [LARGE SCALE GENOMIC DNA]</scope>
    <source>
        <strain evidence="1 2">DSM 14055</strain>
    </source>
</reference>
<dbReference type="RefSeq" id="WP_152945546.1">
    <property type="nucleotide sequence ID" value="NZ_WHYR01000009.1"/>
</dbReference>
<organism evidence="1 2">
    <name type="scientific">Desulfofundulus thermobenzoicus</name>
    <dbReference type="NCBI Taxonomy" id="29376"/>
    <lineage>
        <taxon>Bacteria</taxon>
        <taxon>Bacillati</taxon>
        <taxon>Bacillota</taxon>
        <taxon>Clostridia</taxon>
        <taxon>Eubacteriales</taxon>
        <taxon>Peptococcaceae</taxon>
        <taxon>Desulfofundulus</taxon>
    </lineage>
</organism>
<accession>A0A6N7IR43</accession>
<sequence>MTGPASGENSTERDIRAKVRLDFKGVGRPGRLFFGGKSTEKAAEEMREQQAAMLRNIPVQGIHILDVDLSLELYTIYDDVNNQEVAYAPAVLELIADTIEDLVRFAVREEFRKIEIISPAAISLQKVELERLMFRVAEEVRKYRQNLERKYNIK</sequence>
<keyword evidence="2" id="KW-1185">Reference proteome</keyword>
<dbReference type="Proteomes" id="UP000441717">
    <property type="component" value="Unassembled WGS sequence"/>
</dbReference>
<dbReference type="OrthoDB" id="1723695at2"/>
<evidence type="ECO:0000313" key="2">
    <source>
        <dbReference type="Proteomes" id="UP000441717"/>
    </source>
</evidence>